<dbReference type="InterPro" id="IPR003439">
    <property type="entry name" value="ABC_transporter-like_ATP-bd"/>
</dbReference>
<feature type="transmembrane region" description="Helical" evidence="8">
    <location>
        <begin position="132"/>
        <end position="157"/>
    </location>
</feature>
<comment type="subcellular location">
    <subcellularLocation>
        <location evidence="1">Cell membrane</location>
        <topology evidence="1">Multi-pass membrane protein</topology>
    </subcellularLocation>
</comment>
<evidence type="ECO:0000256" key="5">
    <source>
        <dbReference type="ARBA" id="ARBA00022989"/>
    </source>
</evidence>
<dbReference type="GO" id="GO:0005524">
    <property type="term" value="F:ATP binding"/>
    <property type="evidence" value="ECO:0007669"/>
    <property type="project" value="UniProtKB-KW"/>
</dbReference>
<feature type="chain" id="PRO_5039449427" evidence="9">
    <location>
        <begin position="20"/>
        <end position="588"/>
    </location>
</feature>
<evidence type="ECO:0000256" key="3">
    <source>
        <dbReference type="ARBA" id="ARBA00022741"/>
    </source>
</evidence>
<dbReference type="AlphaFoldDB" id="A0A2H1JE45"/>
<keyword evidence="6 8" id="KW-0472">Membrane</keyword>
<keyword evidence="5 8" id="KW-1133">Transmembrane helix</keyword>
<dbReference type="PANTHER" id="PTHR24221">
    <property type="entry name" value="ATP-BINDING CASSETTE SUB-FAMILY B"/>
    <property type="match status" value="1"/>
</dbReference>
<name>A0A2H1JE45_BRELN</name>
<dbReference type="InterPro" id="IPR036640">
    <property type="entry name" value="ABC1_TM_sf"/>
</dbReference>
<dbReference type="InterPro" id="IPR003593">
    <property type="entry name" value="AAA+_ATPase"/>
</dbReference>
<dbReference type="Pfam" id="PF00664">
    <property type="entry name" value="ABC_membrane"/>
    <property type="match status" value="1"/>
</dbReference>
<evidence type="ECO:0000313" key="12">
    <source>
        <dbReference type="EMBL" id="SMX85787.1"/>
    </source>
</evidence>
<dbReference type="SMART" id="SM00382">
    <property type="entry name" value="AAA"/>
    <property type="match status" value="1"/>
</dbReference>
<evidence type="ECO:0000256" key="8">
    <source>
        <dbReference type="SAM" id="Phobius"/>
    </source>
</evidence>
<dbReference type="Gene3D" id="1.20.1560.10">
    <property type="entry name" value="ABC transporter type 1, transmembrane domain"/>
    <property type="match status" value="1"/>
</dbReference>
<dbReference type="GO" id="GO:0016887">
    <property type="term" value="F:ATP hydrolysis activity"/>
    <property type="evidence" value="ECO:0007669"/>
    <property type="project" value="InterPro"/>
</dbReference>
<gene>
    <name evidence="12" type="ORF">BLIN9172_02060</name>
</gene>
<dbReference type="PROSITE" id="PS00211">
    <property type="entry name" value="ABC_TRANSPORTER_1"/>
    <property type="match status" value="1"/>
</dbReference>
<dbReference type="InterPro" id="IPR039421">
    <property type="entry name" value="Type_1_exporter"/>
</dbReference>
<evidence type="ECO:0000313" key="13">
    <source>
        <dbReference type="Proteomes" id="UP000234641"/>
    </source>
</evidence>
<accession>A0A2H1JE45</accession>
<dbReference type="PROSITE" id="PS50893">
    <property type="entry name" value="ABC_TRANSPORTER_2"/>
    <property type="match status" value="1"/>
</dbReference>
<sequence>MTTRARGFLVLCVAGAAVAAVAEVCALAAIGHLTAALLAADDPAPPARAMIICTIVWVCASAAAIIGGRSCGYSLSNVIHESLAHHLLRLPLAWFGPRRHGQISRLFGPDVMSVMSIPAHLLIPLLRTVLTVSSLAVLIMTIDVVAGAVMIGWLPVLAGLQVFSARRAGTSEAALAHARGEAADRLIEFAEAQRSIRLLPSTSRTTAVSRSLDAVGDRTQEQVEAVLTVLSVFGAAVQLMTVTVIAAPLLRGADLAPADLFVIVLAVSSAAALLHSAAGLSATIRAALGSWREIRTFLSLPSLAEPVCPAKQTIPGDVRVENVDVDVDAVSSDIHSQPSARILSDVTLHAPAGTLTVLLGPSGSGKSTVLCLLARFFDPTSGTVRIGGAESRLLGSEGVHSTVAMVFQDVEIFSGSIAENIRLGNPHASEDDLTAAIEASGLSDLISTLPHGADSVIGEHGSGLSGGQKQRLSLARAFISEAPILLLDEPTSHLDAHHRDIVLSAIADMRGSRTVILSTHDTVAARTADNVIVLEQGRITGQGTWAQLTSADGPFADGPEHGLPEAHSHMPPIQSTYATTTGKDRDSL</sequence>
<feature type="compositionally biased region" description="Basic and acidic residues" evidence="7">
    <location>
        <begin position="558"/>
        <end position="568"/>
    </location>
</feature>
<feature type="transmembrane region" description="Helical" evidence="8">
    <location>
        <begin position="49"/>
        <end position="67"/>
    </location>
</feature>
<dbReference type="GO" id="GO:0005886">
    <property type="term" value="C:plasma membrane"/>
    <property type="evidence" value="ECO:0007669"/>
    <property type="project" value="UniProtKB-SubCell"/>
</dbReference>
<evidence type="ECO:0000259" key="11">
    <source>
        <dbReference type="PROSITE" id="PS50929"/>
    </source>
</evidence>
<dbReference type="Pfam" id="PF00005">
    <property type="entry name" value="ABC_tran"/>
    <property type="match status" value="1"/>
</dbReference>
<evidence type="ECO:0000256" key="4">
    <source>
        <dbReference type="ARBA" id="ARBA00022840"/>
    </source>
</evidence>
<keyword evidence="4 12" id="KW-0067">ATP-binding</keyword>
<proteinExistence type="predicted"/>
<dbReference type="PROSITE" id="PS50929">
    <property type="entry name" value="ABC_TM1F"/>
    <property type="match status" value="1"/>
</dbReference>
<dbReference type="InterPro" id="IPR027417">
    <property type="entry name" value="P-loop_NTPase"/>
</dbReference>
<dbReference type="InterPro" id="IPR011527">
    <property type="entry name" value="ABC1_TM_dom"/>
</dbReference>
<feature type="transmembrane region" description="Helical" evidence="8">
    <location>
        <begin position="261"/>
        <end position="288"/>
    </location>
</feature>
<feature type="domain" description="ABC transmembrane type-1" evidence="11">
    <location>
        <begin position="10"/>
        <end position="296"/>
    </location>
</feature>
<evidence type="ECO:0000256" key="1">
    <source>
        <dbReference type="ARBA" id="ARBA00004651"/>
    </source>
</evidence>
<evidence type="ECO:0000256" key="2">
    <source>
        <dbReference type="ARBA" id="ARBA00022692"/>
    </source>
</evidence>
<evidence type="ECO:0000256" key="7">
    <source>
        <dbReference type="SAM" id="MobiDB-lite"/>
    </source>
</evidence>
<dbReference type="SUPFAM" id="SSF90123">
    <property type="entry name" value="ABC transporter transmembrane region"/>
    <property type="match status" value="1"/>
</dbReference>
<dbReference type="SUPFAM" id="SSF52540">
    <property type="entry name" value="P-loop containing nucleoside triphosphate hydrolases"/>
    <property type="match status" value="1"/>
</dbReference>
<dbReference type="Gene3D" id="3.40.50.300">
    <property type="entry name" value="P-loop containing nucleotide triphosphate hydrolases"/>
    <property type="match status" value="1"/>
</dbReference>
<feature type="signal peptide" evidence="9">
    <location>
        <begin position="1"/>
        <end position="19"/>
    </location>
</feature>
<dbReference type="EMBL" id="FXYY01000011">
    <property type="protein sequence ID" value="SMX85787.1"/>
    <property type="molecule type" value="Genomic_DNA"/>
</dbReference>
<evidence type="ECO:0000256" key="9">
    <source>
        <dbReference type="SAM" id="SignalP"/>
    </source>
</evidence>
<feature type="domain" description="ABC transporter" evidence="10">
    <location>
        <begin position="318"/>
        <end position="561"/>
    </location>
</feature>
<evidence type="ECO:0000259" key="10">
    <source>
        <dbReference type="PROSITE" id="PS50893"/>
    </source>
</evidence>
<feature type="region of interest" description="Disordered" evidence="7">
    <location>
        <begin position="549"/>
        <end position="588"/>
    </location>
</feature>
<feature type="transmembrane region" description="Helical" evidence="8">
    <location>
        <begin position="106"/>
        <end position="126"/>
    </location>
</feature>
<dbReference type="PANTHER" id="PTHR24221:SF654">
    <property type="entry name" value="ATP-BINDING CASSETTE SUB-FAMILY B MEMBER 6"/>
    <property type="match status" value="1"/>
</dbReference>
<evidence type="ECO:0000256" key="6">
    <source>
        <dbReference type="ARBA" id="ARBA00023136"/>
    </source>
</evidence>
<protein>
    <submittedName>
        <fullName evidence="12">ATP-binding cassette, subfamily B</fullName>
    </submittedName>
</protein>
<dbReference type="InterPro" id="IPR017871">
    <property type="entry name" value="ABC_transporter-like_CS"/>
</dbReference>
<reference evidence="12 13" key="1">
    <citation type="submission" date="2017-03" db="EMBL/GenBank/DDBJ databases">
        <authorList>
            <person name="Afonso C.L."/>
            <person name="Miller P.J."/>
            <person name="Scott M.A."/>
            <person name="Spackman E."/>
            <person name="Goraichik I."/>
            <person name="Dimitrov K.M."/>
            <person name="Suarez D.L."/>
            <person name="Swayne D.E."/>
        </authorList>
    </citation>
    <scope>NUCLEOTIDE SEQUENCE [LARGE SCALE GENOMIC DNA]</scope>
    <source>
        <strain evidence="12 13">ATCC 9172</strain>
    </source>
</reference>
<dbReference type="GO" id="GO:0140359">
    <property type="term" value="F:ABC-type transporter activity"/>
    <property type="evidence" value="ECO:0007669"/>
    <property type="project" value="InterPro"/>
</dbReference>
<keyword evidence="2 8" id="KW-0812">Transmembrane</keyword>
<dbReference type="Proteomes" id="UP000234641">
    <property type="component" value="Unassembled WGS sequence"/>
</dbReference>
<keyword evidence="9" id="KW-0732">Signal</keyword>
<dbReference type="RefSeq" id="WP_170286890.1">
    <property type="nucleotide sequence ID" value="NZ_FXYY01000011.1"/>
</dbReference>
<feature type="transmembrane region" description="Helical" evidence="8">
    <location>
        <begin position="225"/>
        <end position="249"/>
    </location>
</feature>
<organism evidence="12 13">
    <name type="scientific">Brevibacterium linens ATCC 9172</name>
    <dbReference type="NCBI Taxonomy" id="1255617"/>
    <lineage>
        <taxon>Bacteria</taxon>
        <taxon>Bacillati</taxon>
        <taxon>Actinomycetota</taxon>
        <taxon>Actinomycetes</taxon>
        <taxon>Micrococcales</taxon>
        <taxon>Brevibacteriaceae</taxon>
        <taxon>Brevibacterium</taxon>
    </lineage>
</organism>
<keyword evidence="3" id="KW-0547">Nucleotide-binding</keyword>